<organism evidence="2 3">
    <name type="scientific">Xylaria multiplex</name>
    <dbReference type="NCBI Taxonomy" id="323545"/>
    <lineage>
        <taxon>Eukaryota</taxon>
        <taxon>Fungi</taxon>
        <taxon>Dikarya</taxon>
        <taxon>Ascomycota</taxon>
        <taxon>Pezizomycotina</taxon>
        <taxon>Sordariomycetes</taxon>
        <taxon>Xylariomycetidae</taxon>
        <taxon>Xylariales</taxon>
        <taxon>Xylariaceae</taxon>
        <taxon>Xylaria</taxon>
    </lineage>
</organism>
<dbReference type="OrthoDB" id="5332316at2759"/>
<protein>
    <submittedName>
        <fullName evidence="2">Uncharacterized protein</fullName>
    </submittedName>
</protein>
<evidence type="ECO:0000313" key="2">
    <source>
        <dbReference type="EMBL" id="KAF2965869.1"/>
    </source>
</evidence>
<proteinExistence type="predicted"/>
<feature type="region of interest" description="Disordered" evidence="1">
    <location>
        <begin position="75"/>
        <end position="96"/>
    </location>
</feature>
<feature type="region of interest" description="Disordered" evidence="1">
    <location>
        <begin position="23"/>
        <end position="58"/>
    </location>
</feature>
<evidence type="ECO:0000256" key="1">
    <source>
        <dbReference type="SAM" id="MobiDB-lite"/>
    </source>
</evidence>
<keyword evidence="3" id="KW-1185">Reference proteome</keyword>
<evidence type="ECO:0000313" key="3">
    <source>
        <dbReference type="Proteomes" id="UP000481858"/>
    </source>
</evidence>
<reference evidence="2 3" key="1">
    <citation type="submission" date="2019-12" db="EMBL/GenBank/DDBJ databases">
        <title>Draft genome sequence of the ascomycete Xylaria multiplex DSM 110363.</title>
        <authorList>
            <person name="Buettner E."/>
            <person name="Kellner H."/>
        </authorList>
    </citation>
    <scope>NUCLEOTIDE SEQUENCE [LARGE SCALE GENOMIC DNA]</scope>
    <source>
        <strain evidence="2 3">DSM 110363</strain>
    </source>
</reference>
<sequence length="433" mass="48572">MLPRQLHRPLLRSVTAAWRLATTSPAPFHHGDIRSNSGGDQQQEDDQRGVPSQAPAKQKPSLFEQLFPDEAKRSLVQARSASDAEPPRLAVPEELHDEDVAAPMPLEFYSPDLRAKSMLILSAASKNLVESDFLRLGVKGKHVEGWVGGILKVIQARNPDTLEPKGHYFILFDTYEAALAYKDRLEQLWKLGKTYVPGAHHARSHMLQQPLPTGLRHTEQGEDVADLVRSFTLVPPSQRHHIQLSGMSQARVAELYIEGGFVDRIAARAGSEFLVMIRLDGGRLTLGTLRHAIEDDGVRRNLPWRITDLDNGILPFGKSIIKAKDQALVDSRKRTFDNKSSAQDVKGTRGPYHSGASGNVSRETMANAIYEAEESSDEHRQYPRFIISFMDKAEAHRFVQNWHRRELKLQLGGGGKDEPSWEECRIINATVLW</sequence>
<comment type="caution">
    <text evidence="2">The sequence shown here is derived from an EMBL/GenBank/DDBJ whole genome shotgun (WGS) entry which is preliminary data.</text>
</comment>
<name>A0A7C8IKD8_9PEZI</name>
<feature type="region of interest" description="Disordered" evidence="1">
    <location>
        <begin position="339"/>
        <end position="358"/>
    </location>
</feature>
<accession>A0A7C8IKD8</accession>
<dbReference type="EMBL" id="WUBL01000103">
    <property type="protein sequence ID" value="KAF2965869.1"/>
    <property type="molecule type" value="Genomic_DNA"/>
</dbReference>
<dbReference type="InParanoid" id="A0A7C8IKD8"/>
<dbReference type="Proteomes" id="UP000481858">
    <property type="component" value="Unassembled WGS sequence"/>
</dbReference>
<dbReference type="AlphaFoldDB" id="A0A7C8IKD8"/>
<gene>
    <name evidence="2" type="ORF">GQX73_g7693</name>
</gene>